<evidence type="ECO:0000313" key="3">
    <source>
        <dbReference type="Proteomes" id="UP000606974"/>
    </source>
</evidence>
<evidence type="ECO:0000256" key="1">
    <source>
        <dbReference type="SAM" id="MobiDB-lite"/>
    </source>
</evidence>
<accession>A0A8H7APK1</accession>
<feature type="region of interest" description="Disordered" evidence="1">
    <location>
        <begin position="133"/>
        <end position="158"/>
    </location>
</feature>
<gene>
    <name evidence="2" type="ORF">GJ744_006033</name>
</gene>
<proteinExistence type="predicted"/>
<evidence type="ECO:0000313" key="2">
    <source>
        <dbReference type="EMBL" id="KAF7510667.1"/>
    </source>
</evidence>
<reference evidence="2" key="1">
    <citation type="submission" date="2020-02" db="EMBL/GenBank/DDBJ databases">
        <authorList>
            <person name="Palmer J.M."/>
        </authorList>
    </citation>
    <scope>NUCLEOTIDE SEQUENCE</scope>
    <source>
        <strain evidence="2">EPUS1.4</strain>
        <tissue evidence="2">Thallus</tissue>
    </source>
</reference>
<name>A0A8H7APK1_9EURO</name>
<keyword evidence="3" id="KW-1185">Reference proteome</keyword>
<dbReference type="EMBL" id="JAACFV010000027">
    <property type="protein sequence ID" value="KAF7510667.1"/>
    <property type="molecule type" value="Genomic_DNA"/>
</dbReference>
<dbReference type="OrthoDB" id="5428863at2759"/>
<dbReference type="Proteomes" id="UP000606974">
    <property type="component" value="Unassembled WGS sequence"/>
</dbReference>
<comment type="caution">
    <text evidence="2">The sequence shown here is derived from an EMBL/GenBank/DDBJ whole genome shotgun (WGS) entry which is preliminary data.</text>
</comment>
<protein>
    <submittedName>
        <fullName evidence="2">Uncharacterized protein</fullName>
    </submittedName>
</protein>
<sequence length="158" mass="17961">MTLLSRNAEEDSHPGYELDGLAKSGITRRDLPYCWTSHLSSLRIGFRGGDSEDYVWLNRFPRYKQYLIQKLLTANVLHLEACPQPEEARVWEKLCTSVPVDRVLFLRGASPQAPPRWDVGVCGARDVRETAQGYFQSHPSRGQEKTESSKSANRPIRS</sequence>
<dbReference type="AlphaFoldDB" id="A0A8H7APK1"/>
<organism evidence="2 3">
    <name type="scientific">Endocarpon pusillum</name>
    <dbReference type="NCBI Taxonomy" id="364733"/>
    <lineage>
        <taxon>Eukaryota</taxon>
        <taxon>Fungi</taxon>
        <taxon>Dikarya</taxon>
        <taxon>Ascomycota</taxon>
        <taxon>Pezizomycotina</taxon>
        <taxon>Eurotiomycetes</taxon>
        <taxon>Chaetothyriomycetidae</taxon>
        <taxon>Verrucariales</taxon>
        <taxon>Verrucariaceae</taxon>
        <taxon>Endocarpon</taxon>
    </lineage>
</organism>